<proteinExistence type="predicted"/>
<keyword evidence="1" id="KW-0472">Membrane</keyword>
<evidence type="ECO:0000313" key="2">
    <source>
        <dbReference type="EMBL" id="KAA2217237.1"/>
    </source>
</evidence>
<feature type="transmembrane region" description="Helical" evidence="1">
    <location>
        <begin position="5"/>
        <end position="25"/>
    </location>
</feature>
<gene>
    <name evidence="2" type="ORF">F0361_14875</name>
</gene>
<dbReference type="RefSeq" id="WP_138258455.1">
    <property type="nucleotide sequence ID" value="NZ_VUOE01000002.1"/>
</dbReference>
<dbReference type="Proteomes" id="UP000323188">
    <property type="component" value="Unassembled WGS sequence"/>
</dbReference>
<keyword evidence="1" id="KW-0812">Transmembrane</keyword>
<evidence type="ECO:0000313" key="3">
    <source>
        <dbReference type="Proteomes" id="UP000323188"/>
    </source>
</evidence>
<protein>
    <submittedName>
        <fullName evidence="2">Uncharacterized protein</fullName>
    </submittedName>
</protein>
<dbReference type="EMBL" id="VUOE01000002">
    <property type="protein sequence ID" value="KAA2217237.1"/>
    <property type="molecule type" value="Genomic_DNA"/>
</dbReference>
<name>A0A5B2TRH4_9FLAO</name>
<reference evidence="2 3" key="1">
    <citation type="submission" date="2019-09" db="EMBL/GenBank/DDBJ databases">
        <authorList>
            <person name="Khan S.A."/>
            <person name="Jeon C.O."/>
            <person name="Chun B.H."/>
            <person name="Jeong S.E."/>
        </authorList>
    </citation>
    <scope>NUCLEOTIDE SEQUENCE [LARGE SCALE GENOMIC DNA]</scope>
    <source>
        <strain evidence="2 3">KCTC 42508</strain>
    </source>
</reference>
<keyword evidence="1" id="KW-1133">Transmembrane helix</keyword>
<dbReference type="AlphaFoldDB" id="A0A5B2TRH4"/>
<accession>A0A5B2TRH4</accession>
<comment type="caution">
    <text evidence="2">The sequence shown here is derived from an EMBL/GenBank/DDBJ whole genome shotgun (WGS) entry which is preliminary data.</text>
</comment>
<evidence type="ECO:0000256" key="1">
    <source>
        <dbReference type="SAM" id="Phobius"/>
    </source>
</evidence>
<organism evidence="2 3">
    <name type="scientific">Maribacter flavus</name>
    <dbReference type="NCBI Taxonomy" id="1658664"/>
    <lineage>
        <taxon>Bacteria</taxon>
        <taxon>Pseudomonadati</taxon>
        <taxon>Bacteroidota</taxon>
        <taxon>Flavobacteriia</taxon>
        <taxon>Flavobacteriales</taxon>
        <taxon>Flavobacteriaceae</taxon>
        <taxon>Maribacter</taxon>
    </lineage>
</organism>
<sequence>MRKTILIIGMAIAILTVVYSFFGMGDTGQFFGFEVHIWVYRLIWTGLFVLVLFDYLKSPKKSE</sequence>
<feature type="transmembrane region" description="Helical" evidence="1">
    <location>
        <begin position="37"/>
        <end position="56"/>
    </location>
</feature>